<reference evidence="5 6" key="1">
    <citation type="submission" date="2019-02" db="EMBL/GenBank/DDBJ databases">
        <title>Genomic data mining of an Antarctic deep-sea actinobacterium, Janibacterlimosus P3-3-X1.</title>
        <authorList>
            <person name="Liao L."/>
            <person name="Chen B."/>
        </authorList>
    </citation>
    <scope>NUCLEOTIDE SEQUENCE [LARGE SCALE GENOMIC DNA]</scope>
    <source>
        <strain evidence="5 6">P3-3-X1</strain>
    </source>
</reference>
<evidence type="ECO:0000256" key="1">
    <source>
        <dbReference type="SAM" id="MobiDB-lite"/>
    </source>
</evidence>
<feature type="domain" description="DUF6801" evidence="4">
    <location>
        <begin position="39"/>
        <end position="183"/>
    </location>
</feature>
<keyword evidence="6" id="KW-1185">Reference proteome</keyword>
<keyword evidence="2" id="KW-0812">Transmembrane</keyword>
<feature type="region of interest" description="Disordered" evidence="1">
    <location>
        <begin position="124"/>
        <end position="153"/>
    </location>
</feature>
<dbReference type="AlphaFoldDB" id="A0A4P6MUW8"/>
<dbReference type="KEGG" id="jli:EXU32_01590"/>
<feature type="signal peptide" evidence="3">
    <location>
        <begin position="1"/>
        <end position="32"/>
    </location>
</feature>
<dbReference type="EMBL" id="CP036164">
    <property type="protein sequence ID" value="QBF45073.1"/>
    <property type="molecule type" value="Genomic_DNA"/>
</dbReference>
<dbReference type="Proteomes" id="UP000290408">
    <property type="component" value="Chromosome"/>
</dbReference>
<keyword evidence="2" id="KW-0472">Membrane</keyword>
<evidence type="ECO:0000313" key="5">
    <source>
        <dbReference type="EMBL" id="QBF45073.1"/>
    </source>
</evidence>
<dbReference type="RefSeq" id="WP_130628318.1">
    <property type="nucleotide sequence ID" value="NZ_CP036164.1"/>
</dbReference>
<dbReference type="PROSITE" id="PS51257">
    <property type="entry name" value="PROKAR_LIPOPROTEIN"/>
    <property type="match status" value="1"/>
</dbReference>
<evidence type="ECO:0000256" key="2">
    <source>
        <dbReference type="SAM" id="Phobius"/>
    </source>
</evidence>
<feature type="compositionally biased region" description="Low complexity" evidence="1">
    <location>
        <begin position="204"/>
        <end position="233"/>
    </location>
</feature>
<proteinExistence type="predicted"/>
<organism evidence="5 6">
    <name type="scientific">Janibacter limosus</name>
    <dbReference type="NCBI Taxonomy" id="53458"/>
    <lineage>
        <taxon>Bacteria</taxon>
        <taxon>Bacillati</taxon>
        <taxon>Actinomycetota</taxon>
        <taxon>Actinomycetes</taxon>
        <taxon>Micrococcales</taxon>
        <taxon>Intrasporangiaceae</taxon>
        <taxon>Janibacter</taxon>
    </lineage>
</organism>
<evidence type="ECO:0000259" key="4">
    <source>
        <dbReference type="Pfam" id="PF20611"/>
    </source>
</evidence>
<protein>
    <recommendedName>
        <fullName evidence="4">DUF6801 domain-containing protein</fullName>
    </recommendedName>
</protein>
<evidence type="ECO:0000313" key="6">
    <source>
        <dbReference type="Proteomes" id="UP000290408"/>
    </source>
</evidence>
<feature type="region of interest" description="Disordered" evidence="1">
    <location>
        <begin position="190"/>
        <end position="254"/>
    </location>
</feature>
<dbReference type="InterPro" id="IPR046542">
    <property type="entry name" value="DUF6801"/>
</dbReference>
<evidence type="ECO:0000256" key="3">
    <source>
        <dbReference type="SAM" id="SignalP"/>
    </source>
</evidence>
<feature type="transmembrane region" description="Helical" evidence="2">
    <location>
        <begin position="256"/>
        <end position="277"/>
    </location>
</feature>
<sequence length="284" mass="28167">MSHRLKTNLSAGAALVAGCGMLGLATAAPAQAQVSGSLDYTCSETGQNIKFTDPWKVALTLDIPETVAQGETIPAGAVTAKVTPGADATQTMQGLGVKTLKGTGSTTYTLGDGEARDIALEVPQTDVPATGEVSVEATGQTTEETAPAEDTNLPITAGDFTADLENQDGFIFKISCTAPADATVGTIAVGDATPPAEEPDDEPTAPADEPTAPTEDPSAPAEDTPAPAEDPASGDAGQPEVPGVVQTDGVRGEGSAAPLALGGLLLAGAGAGAVVVARRKAAQH</sequence>
<keyword evidence="3" id="KW-0732">Signal</keyword>
<accession>A0A4P6MUW8</accession>
<name>A0A4P6MUW8_9MICO</name>
<dbReference type="Pfam" id="PF20611">
    <property type="entry name" value="DUF6801"/>
    <property type="match status" value="1"/>
</dbReference>
<keyword evidence="2" id="KW-1133">Transmembrane helix</keyword>
<gene>
    <name evidence="5" type="ORF">EXU32_01590</name>
</gene>
<feature type="chain" id="PRO_5020790106" description="DUF6801 domain-containing protein" evidence="3">
    <location>
        <begin position="33"/>
        <end position="284"/>
    </location>
</feature>
<dbReference type="OrthoDB" id="5149549at2"/>